<proteinExistence type="predicted"/>
<reference evidence="1" key="1">
    <citation type="submission" date="2023-07" db="EMBL/GenBank/DDBJ databases">
        <title>The genome sequence of Rhodocytophaga aerolata KACC 12507.</title>
        <authorList>
            <person name="Zhang X."/>
        </authorList>
    </citation>
    <scope>NUCLEOTIDE SEQUENCE</scope>
    <source>
        <strain evidence="1">KACC 12507</strain>
    </source>
</reference>
<dbReference type="Proteomes" id="UP001168528">
    <property type="component" value="Unassembled WGS sequence"/>
</dbReference>
<dbReference type="RefSeq" id="WP_302039946.1">
    <property type="nucleotide sequence ID" value="NZ_JAUKPO010000016.1"/>
</dbReference>
<evidence type="ECO:0000313" key="2">
    <source>
        <dbReference type="Proteomes" id="UP001168528"/>
    </source>
</evidence>
<comment type="caution">
    <text evidence="1">The sequence shown here is derived from an EMBL/GenBank/DDBJ whole genome shotgun (WGS) entry which is preliminary data.</text>
</comment>
<gene>
    <name evidence="1" type="ORF">Q0590_22905</name>
</gene>
<evidence type="ECO:0008006" key="3">
    <source>
        <dbReference type="Google" id="ProtNLM"/>
    </source>
</evidence>
<keyword evidence="2" id="KW-1185">Reference proteome</keyword>
<evidence type="ECO:0000313" key="1">
    <source>
        <dbReference type="EMBL" id="MDO1449145.1"/>
    </source>
</evidence>
<organism evidence="1 2">
    <name type="scientific">Rhodocytophaga aerolata</name>
    <dbReference type="NCBI Taxonomy" id="455078"/>
    <lineage>
        <taxon>Bacteria</taxon>
        <taxon>Pseudomonadati</taxon>
        <taxon>Bacteroidota</taxon>
        <taxon>Cytophagia</taxon>
        <taxon>Cytophagales</taxon>
        <taxon>Rhodocytophagaceae</taxon>
        <taxon>Rhodocytophaga</taxon>
    </lineage>
</organism>
<sequence length="308" mass="34344">MFKHVTTILTLVVGMQALCCMGQENPLGALPMEYNPAFAGQMSSFRISSASGYTFDRGFTTHSQEHFVRSSLSYDQFIPALRTGIGLTAGSGWNQSGYSFNIRSQGLSLSIAPKFSIEGKYTVSPALEIGYGQTNSMWPRYRIDRDSSFDKLVGKAYGISSKAGLLFNSNKLYLGYAVSLFRHTTGSRLLIPARGFNSYLQAGYTFQRSAQSAFSFTPQLVIQISRLSHQPKVHVGVEAYNFTFRYKHVIWGINNAGIHVGWQTEKLRLMLSNDAGVFNRNGADTMYSGNLSFRYVFSRKNQIPGRGW</sequence>
<protein>
    <recommendedName>
        <fullName evidence="3">DUF3316 domain-containing protein</fullName>
    </recommendedName>
</protein>
<accession>A0ABT8RAR0</accession>
<dbReference type="EMBL" id="JAUKPO010000016">
    <property type="protein sequence ID" value="MDO1449145.1"/>
    <property type="molecule type" value="Genomic_DNA"/>
</dbReference>
<name>A0ABT8RAR0_9BACT</name>